<evidence type="ECO:0000313" key="3">
    <source>
        <dbReference type="Proteomes" id="UP000027446"/>
    </source>
</evidence>
<feature type="transmembrane region" description="Helical" evidence="1">
    <location>
        <begin position="31"/>
        <end position="49"/>
    </location>
</feature>
<comment type="caution">
    <text evidence="2">The sequence shown here is derived from an EMBL/GenBank/DDBJ whole genome shotgun (WGS) entry which is preliminary data.</text>
</comment>
<dbReference type="EMBL" id="ARYH01000001">
    <property type="protein sequence ID" value="KCZ84996.1"/>
    <property type="molecule type" value="Genomic_DNA"/>
</dbReference>
<feature type="transmembrane region" description="Helical" evidence="1">
    <location>
        <begin position="69"/>
        <end position="90"/>
    </location>
</feature>
<evidence type="ECO:0000313" key="2">
    <source>
        <dbReference type="EMBL" id="KCZ84996.1"/>
    </source>
</evidence>
<keyword evidence="3" id="KW-1185">Reference proteome</keyword>
<protein>
    <submittedName>
        <fullName evidence="2">Uncharacterized protein</fullName>
    </submittedName>
</protein>
<organism evidence="2 3">
    <name type="scientific">Hyphomonas adhaerens MHS-3</name>
    <dbReference type="NCBI Taxonomy" id="1280949"/>
    <lineage>
        <taxon>Bacteria</taxon>
        <taxon>Pseudomonadati</taxon>
        <taxon>Pseudomonadota</taxon>
        <taxon>Alphaproteobacteria</taxon>
        <taxon>Hyphomonadales</taxon>
        <taxon>Hyphomonadaceae</taxon>
        <taxon>Hyphomonas</taxon>
    </lineage>
</organism>
<dbReference type="RefSeq" id="WP_035569747.1">
    <property type="nucleotide sequence ID" value="NZ_ARYH01000001.1"/>
</dbReference>
<name>A0A069E8Z6_9PROT</name>
<keyword evidence="1" id="KW-0812">Transmembrane</keyword>
<reference evidence="2 3" key="1">
    <citation type="journal article" date="2014" name="Antonie Van Leeuwenhoek">
        <title>Hyphomonas beringensis sp. nov. and Hyphomonas chukchiensis sp. nov., isolated from surface seawater of the Bering Sea and Chukchi Sea.</title>
        <authorList>
            <person name="Li C."/>
            <person name="Lai Q."/>
            <person name="Li G."/>
            <person name="Dong C."/>
            <person name="Wang J."/>
            <person name="Liao Y."/>
            <person name="Shao Z."/>
        </authorList>
    </citation>
    <scope>NUCLEOTIDE SEQUENCE [LARGE SCALE GENOMIC DNA]</scope>
    <source>
        <strain evidence="2 3">MHS-3</strain>
    </source>
</reference>
<sequence>MQNWLKALFSDQDTDENDAYFRAKAITQRKWAVILFVFAILMEYKAFSIDGKILIFSFSEENNFVIHNALFSGVIFISLFTLFQLPGLIAKYPDFLADTFTRINIEQTKAKDERLKQLHEEISKVDNLRIQAIVRTNIFIREARFFLERLDRREFASTLEEMPGAPNVNNTIHLNRSKYFEDRSDDDILDEISKYKDQVASIQNAKTGLTQRQTELELSLERRLVLNPIAKVLIGISAVLLDAMRIAPTIALGLISVLHLTNAHRLI</sequence>
<proteinExistence type="predicted"/>
<evidence type="ECO:0000256" key="1">
    <source>
        <dbReference type="SAM" id="Phobius"/>
    </source>
</evidence>
<dbReference type="AlphaFoldDB" id="A0A069E8Z6"/>
<gene>
    <name evidence="2" type="ORF">HAD_04915</name>
</gene>
<dbReference type="STRING" id="1280949.HAD_04915"/>
<keyword evidence="1" id="KW-1133">Transmembrane helix</keyword>
<keyword evidence="1" id="KW-0472">Membrane</keyword>
<dbReference type="Proteomes" id="UP000027446">
    <property type="component" value="Unassembled WGS sequence"/>
</dbReference>
<accession>A0A069E8Z6</accession>